<dbReference type="InterPro" id="IPR005122">
    <property type="entry name" value="Uracil-DNA_glycosylase-like"/>
</dbReference>
<evidence type="ECO:0000256" key="3">
    <source>
        <dbReference type="ARBA" id="ARBA00022763"/>
    </source>
</evidence>
<evidence type="ECO:0000256" key="6">
    <source>
        <dbReference type="ARBA" id="ARBA00023204"/>
    </source>
</evidence>
<dbReference type="PANTHER" id="PTHR13235">
    <property type="entry name" value="SINGLE-STRAND SELECTIVE MONOFUNCTIONAL URACIL DNA GLYCOSYLASE"/>
    <property type="match status" value="1"/>
</dbReference>
<protein>
    <submittedName>
        <fullName evidence="9">Single-strand-selective monofunctional uracil-DNA glycosylase 1</fullName>
    </submittedName>
</protein>
<dbReference type="CDD" id="cd19374">
    <property type="entry name" value="UDG-F3_SMUG1-like"/>
    <property type="match status" value="1"/>
</dbReference>
<name>A0A8C3ID79_CHRPI</name>
<keyword evidence="7" id="KW-0539">Nucleus</keyword>
<keyword evidence="3" id="KW-0227">DNA damage</keyword>
<keyword evidence="6" id="KW-0234">DNA repair</keyword>
<dbReference type="GO" id="GO:0001650">
    <property type="term" value="C:fibrillar center"/>
    <property type="evidence" value="ECO:0007669"/>
    <property type="project" value="Ensembl"/>
</dbReference>
<evidence type="ECO:0000256" key="1">
    <source>
        <dbReference type="ARBA" id="ARBA00004123"/>
    </source>
</evidence>
<evidence type="ECO:0000259" key="8">
    <source>
        <dbReference type="Pfam" id="PF03167"/>
    </source>
</evidence>
<dbReference type="GO" id="GO:0005829">
    <property type="term" value="C:cytosol"/>
    <property type="evidence" value="ECO:0007669"/>
    <property type="project" value="Ensembl"/>
</dbReference>
<dbReference type="GO" id="GO:0005654">
    <property type="term" value="C:nucleoplasm"/>
    <property type="evidence" value="ECO:0007669"/>
    <property type="project" value="Ensembl"/>
</dbReference>
<evidence type="ECO:0000256" key="2">
    <source>
        <dbReference type="ARBA" id="ARBA00007889"/>
    </source>
</evidence>
<dbReference type="GO" id="GO:0000703">
    <property type="term" value="F:oxidized pyrimidine nucleobase lesion DNA N-glycosylase activity"/>
    <property type="evidence" value="ECO:0007669"/>
    <property type="project" value="TreeGrafter"/>
</dbReference>
<dbReference type="SUPFAM" id="SSF52141">
    <property type="entry name" value="Uracil-DNA glycosylase-like"/>
    <property type="match status" value="1"/>
</dbReference>
<evidence type="ECO:0000256" key="7">
    <source>
        <dbReference type="ARBA" id="ARBA00023242"/>
    </source>
</evidence>
<dbReference type="InterPro" id="IPR039134">
    <property type="entry name" value="SMUG1"/>
</dbReference>
<dbReference type="Proteomes" id="UP000694380">
    <property type="component" value="Unplaced"/>
</dbReference>
<accession>A0A8C3ID79</accession>
<keyword evidence="5" id="KW-0238">DNA-binding</keyword>
<evidence type="ECO:0000313" key="10">
    <source>
        <dbReference type="Proteomes" id="UP000694380"/>
    </source>
</evidence>
<dbReference type="GO" id="GO:0003677">
    <property type="term" value="F:DNA binding"/>
    <property type="evidence" value="ECO:0007669"/>
    <property type="project" value="UniProtKB-KW"/>
</dbReference>
<dbReference type="GO" id="GO:0006284">
    <property type="term" value="P:base-excision repair"/>
    <property type="evidence" value="ECO:0007669"/>
    <property type="project" value="Ensembl"/>
</dbReference>
<dbReference type="Gene3D" id="3.40.470.10">
    <property type="entry name" value="Uracil-DNA glycosylase-like domain"/>
    <property type="match status" value="1"/>
</dbReference>
<feature type="domain" description="Uracil-DNA glycosylase-like" evidence="8">
    <location>
        <begin position="115"/>
        <end position="286"/>
    </location>
</feature>
<sequence length="309" mass="34154">MGKGICSLIRDLENGPQTSHVSLTSPARLFLLASVCLAGDGSMMEQPDAPLGATPVAPAFVQGDVLATQFLQAELEQNVRLRELSFLDPICYVYNPLEYAWEPHEDYVRRYCRSPKEVLFLGMNPGPFGMAQTGVPFGEVRHVRDWLQIRGQVSKPAQEHPKRPVLGLECPQTEVSGARFWGLFRSLCPGPEAFFRRCFVHNHCPLLFMSQSGKNLTPADLPAAQRERLLQVCDDGLAQAVRLLSVAMVIGVGRFAEQRARKALASAGLQVRVEGLMHPSPRNPQANRGWEAIAKARLEELHVLPLLTG</sequence>
<dbReference type="InterPro" id="IPR036895">
    <property type="entry name" value="Uracil-DNA_glycosylase-like_sf"/>
</dbReference>
<comment type="subcellular location">
    <subcellularLocation>
        <location evidence="1">Nucleus</location>
    </subcellularLocation>
</comment>
<comment type="similarity">
    <text evidence="2">Belongs to the uracil-DNA glycosylase (UDG) superfamily. SMUG1 family.</text>
</comment>
<dbReference type="AlphaFoldDB" id="A0A8C3ID79"/>
<evidence type="ECO:0000256" key="4">
    <source>
        <dbReference type="ARBA" id="ARBA00022801"/>
    </source>
</evidence>
<organism evidence="9 10">
    <name type="scientific">Chrysemys picta bellii</name>
    <name type="common">Western painted turtle</name>
    <name type="synonym">Emys bellii</name>
    <dbReference type="NCBI Taxonomy" id="8478"/>
    <lineage>
        <taxon>Eukaryota</taxon>
        <taxon>Metazoa</taxon>
        <taxon>Chordata</taxon>
        <taxon>Craniata</taxon>
        <taxon>Vertebrata</taxon>
        <taxon>Euteleostomi</taxon>
        <taxon>Archelosauria</taxon>
        <taxon>Testudinata</taxon>
        <taxon>Testudines</taxon>
        <taxon>Cryptodira</taxon>
        <taxon>Durocryptodira</taxon>
        <taxon>Testudinoidea</taxon>
        <taxon>Emydidae</taxon>
        <taxon>Chrysemys</taxon>
    </lineage>
</organism>
<gene>
    <name evidence="9" type="primary">SMUG1</name>
</gene>
<dbReference type="Ensembl" id="ENSCPBT00000037429.1">
    <property type="protein sequence ID" value="ENSCPBP00000031816.1"/>
    <property type="gene ID" value="ENSCPBG00000022333.1"/>
</dbReference>
<dbReference type="GO" id="GO:0017065">
    <property type="term" value="F:single-strand selective uracil DNA N-glycosylase activity"/>
    <property type="evidence" value="ECO:0007669"/>
    <property type="project" value="Ensembl"/>
</dbReference>
<dbReference type="PANTHER" id="PTHR13235:SF2">
    <property type="entry name" value="SINGLE-STRAND SELECTIVE MONOFUNCTIONAL URACIL DNA GLYCOSYLASE"/>
    <property type="match status" value="1"/>
</dbReference>
<keyword evidence="4" id="KW-0378">Hydrolase</keyword>
<evidence type="ECO:0000256" key="5">
    <source>
        <dbReference type="ARBA" id="ARBA00023125"/>
    </source>
</evidence>
<keyword evidence="10" id="KW-1185">Reference proteome</keyword>
<reference evidence="9" key="2">
    <citation type="submission" date="2025-09" db="UniProtKB">
        <authorList>
            <consortium name="Ensembl"/>
        </authorList>
    </citation>
    <scope>IDENTIFICATION</scope>
</reference>
<evidence type="ECO:0000313" key="9">
    <source>
        <dbReference type="Ensembl" id="ENSCPBP00000031816.1"/>
    </source>
</evidence>
<dbReference type="Pfam" id="PF03167">
    <property type="entry name" value="UDG"/>
    <property type="match status" value="1"/>
</dbReference>
<reference evidence="9" key="1">
    <citation type="submission" date="2025-08" db="UniProtKB">
        <authorList>
            <consortium name="Ensembl"/>
        </authorList>
    </citation>
    <scope>IDENTIFICATION</scope>
</reference>
<dbReference type="GeneTree" id="ENSGT00390000004897"/>
<proteinExistence type="inferred from homology"/>
<dbReference type="FunFam" id="3.40.470.10:FF:000005">
    <property type="entry name" value="Single-strand selective monofunctional uracil DNA glycosylase"/>
    <property type="match status" value="1"/>
</dbReference>